<feature type="region of interest" description="Disordered" evidence="2">
    <location>
        <begin position="1"/>
        <end position="132"/>
    </location>
</feature>
<name>A0A6A6VQJ4_9PLEO</name>
<feature type="compositionally biased region" description="Basic residues" evidence="2">
    <location>
        <begin position="28"/>
        <end position="37"/>
    </location>
</feature>
<dbReference type="AlphaFoldDB" id="A0A6A6VQJ4"/>
<evidence type="ECO:0000313" key="3">
    <source>
        <dbReference type="EMBL" id="KAF2752149.1"/>
    </source>
</evidence>
<sequence length="1107" mass="125077">MARLNDGNRLSGMATEHHPEGPGDGPRLPRKRGRKSKAASDGQPSSPVKRAASPSFEHKNVTSVKRLKHVQVDAVQSQVSDDSIQSEIASASQPVESVTLERHEEVQRTRRRFSEPVAGPNEDESSSSQRFKASRRARMSLPAQMHLSTIDETNGENEIQFASLREVMDGPTRRRLRRNHLSETMNENHEEDKKHARKLRKYQAQLEERDARIRDLDDKVKDLNFQLEAARLGNIQISQQEKEQLEHRLDEHVQQREELRASSVGYAENDAGEDDSDYEQDDVVYVHPDELNISQDQMEASPLPRGFYTERAIEASQITLDSLDDHPDATQDTLLQLEPGSHPDRISDKAVRRYEAEIEELLRLLSESKGALRCVTIELQNLDLVADKQTTAKDAIVALRHVLEDCREQYEKISASSAAGLNNTEFLNRLMEDLEGMTEELLEKTELNEKLNSRLAVAESQYQGTMDLLAETDTRNAELQEQLESVQTLSTTQTQQIEQLHLDLDHQTEIANEQADQLEEQQGAIADLNKELENKTSEGERLTAAVEQFREEAEKLTDTITELEKAHEKRIDELVNEHAVEINDLQAQVQTEAADRAEYEELALQRLQLIDELQGKLSTLEKQAEDLTVMVDEQSERLTSEQAARELAEEERNQHAVQISEHEDTIQGMRENIAILKEELLGLTTNLEAEQAQREQTEQDLTEANKSIAALESRLHNSGVQANELRSKLFQLQQERDSVIQQLQEEADSREVEFNATIQNETERRTTAEDRVSELEAQIFKVEGTLATTEEALAQLQQARSQLEADRDAQAEKLNRQLEDLRSKYSALEKTSKEQIVTLQATITDLNNDVEELRNRIQTLEDTANATAIAHAEELEERDTVVADLQSTLHAEQQKIADLEKENRKLQQDVQNQAMEFLNIDMSRQNTLASLQDALNSQKAVINELTLKAENQAASHADKVAEMQEEINTLRLAADTRVEMIAKLEANVEEMEEKFRSEAAAFQDAINAMLDKNRATLAEQEDLVAQATQRGREAVKAIGEMRVKGLTIKTQGVDLKKVVNGKVTKVTEKVKVKKTGRVGKLGRPSKVRDSGIGMDDEDEENFEGVVG</sequence>
<reference evidence="3" key="1">
    <citation type="journal article" date="2020" name="Stud. Mycol.">
        <title>101 Dothideomycetes genomes: a test case for predicting lifestyles and emergence of pathogens.</title>
        <authorList>
            <person name="Haridas S."/>
            <person name="Albert R."/>
            <person name="Binder M."/>
            <person name="Bloem J."/>
            <person name="Labutti K."/>
            <person name="Salamov A."/>
            <person name="Andreopoulos B."/>
            <person name="Baker S."/>
            <person name="Barry K."/>
            <person name="Bills G."/>
            <person name="Bluhm B."/>
            <person name="Cannon C."/>
            <person name="Castanera R."/>
            <person name="Culley D."/>
            <person name="Daum C."/>
            <person name="Ezra D."/>
            <person name="Gonzalez J."/>
            <person name="Henrissat B."/>
            <person name="Kuo A."/>
            <person name="Liang C."/>
            <person name="Lipzen A."/>
            <person name="Lutzoni F."/>
            <person name="Magnuson J."/>
            <person name="Mondo S."/>
            <person name="Nolan M."/>
            <person name="Ohm R."/>
            <person name="Pangilinan J."/>
            <person name="Park H.-J."/>
            <person name="Ramirez L."/>
            <person name="Alfaro M."/>
            <person name="Sun H."/>
            <person name="Tritt A."/>
            <person name="Yoshinaga Y."/>
            <person name="Zwiers L.-H."/>
            <person name="Turgeon B."/>
            <person name="Goodwin S."/>
            <person name="Spatafora J."/>
            <person name="Crous P."/>
            <person name="Grigoriev I."/>
        </authorList>
    </citation>
    <scope>NUCLEOTIDE SEQUENCE</scope>
    <source>
        <strain evidence="3">CBS 119925</strain>
    </source>
</reference>
<keyword evidence="4" id="KW-1185">Reference proteome</keyword>
<organism evidence="3 4">
    <name type="scientific">Sporormia fimetaria CBS 119925</name>
    <dbReference type="NCBI Taxonomy" id="1340428"/>
    <lineage>
        <taxon>Eukaryota</taxon>
        <taxon>Fungi</taxon>
        <taxon>Dikarya</taxon>
        <taxon>Ascomycota</taxon>
        <taxon>Pezizomycotina</taxon>
        <taxon>Dothideomycetes</taxon>
        <taxon>Pleosporomycetidae</taxon>
        <taxon>Pleosporales</taxon>
        <taxon>Sporormiaceae</taxon>
        <taxon>Sporormia</taxon>
    </lineage>
</organism>
<feature type="compositionally biased region" description="Basic and acidic residues" evidence="2">
    <location>
        <begin position="246"/>
        <end position="260"/>
    </location>
</feature>
<evidence type="ECO:0000256" key="2">
    <source>
        <dbReference type="SAM" id="MobiDB-lite"/>
    </source>
</evidence>
<feature type="compositionally biased region" description="Basic and acidic residues" evidence="2">
    <location>
        <begin position="99"/>
        <end position="114"/>
    </location>
</feature>
<feature type="compositionally biased region" description="Low complexity" evidence="2">
    <location>
        <begin position="72"/>
        <end position="86"/>
    </location>
</feature>
<dbReference type="EMBL" id="MU006561">
    <property type="protein sequence ID" value="KAF2752149.1"/>
    <property type="molecule type" value="Genomic_DNA"/>
</dbReference>
<evidence type="ECO:0000313" key="4">
    <source>
        <dbReference type="Proteomes" id="UP000799440"/>
    </source>
</evidence>
<accession>A0A6A6VQJ4</accession>
<evidence type="ECO:0000256" key="1">
    <source>
        <dbReference type="SAM" id="Coils"/>
    </source>
</evidence>
<proteinExistence type="predicted"/>
<feature type="compositionally biased region" description="Polar residues" evidence="2">
    <location>
        <begin position="87"/>
        <end position="96"/>
    </location>
</feature>
<feature type="region of interest" description="Disordered" evidence="2">
    <location>
        <begin position="246"/>
        <end position="277"/>
    </location>
</feature>
<keyword evidence="1" id="KW-0175">Coiled coil</keyword>
<feature type="region of interest" description="Disordered" evidence="2">
    <location>
        <begin position="1077"/>
        <end position="1107"/>
    </location>
</feature>
<feature type="compositionally biased region" description="Acidic residues" evidence="2">
    <location>
        <begin position="1094"/>
        <end position="1107"/>
    </location>
</feature>
<protein>
    <submittedName>
        <fullName evidence="3">Uncharacterized protein</fullName>
    </submittedName>
</protein>
<dbReference type="OrthoDB" id="3532430at2759"/>
<gene>
    <name evidence="3" type="ORF">M011DRAFT_463622</name>
</gene>
<feature type="coiled-coil region" evidence="1">
    <location>
        <begin position="427"/>
        <end position="1030"/>
    </location>
</feature>
<dbReference type="Proteomes" id="UP000799440">
    <property type="component" value="Unassembled WGS sequence"/>
</dbReference>
<dbReference type="Gene3D" id="1.10.287.1490">
    <property type="match status" value="1"/>
</dbReference>